<name>A0A926HSQ1_9FIRM</name>
<keyword evidence="1" id="KW-0732">Signal</keyword>
<reference evidence="2" key="1">
    <citation type="submission" date="2020-08" db="EMBL/GenBank/DDBJ databases">
        <title>Genome public.</title>
        <authorList>
            <person name="Liu C."/>
            <person name="Sun Q."/>
        </authorList>
    </citation>
    <scope>NUCLEOTIDE SEQUENCE</scope>
    <source>
        <strain evidence="2">NSJ-63</strain>
    </source>
</reference>
<dbReference type="AlphaFoldDB" id="A0A926HSQ1"/>
<evidence type="ECO:0000313" key="2">
    <source>
        <dbReference type="EMBL" id="MBC8538697.1"/>
    </source>
</evidence>
<proteinExistence type="predicted"/>
<gene>
    <name evidence="2" type="ORF">H8693_07085</name>
</gene>
<protein>
    <submittedName>
        <fullName evidence="2">Uncharacterized protein</fullName>
    </submittedName>
</protein>
<dbReference type="Proteomes" id="UP000617951">
    <property type="component" value="Unassembled WGS sequence"/>
</dbReference>
<dbReference type="PROSITE" id="PS51257">
    <property type="entry name" value="PROKAR_LIPOPROTEIN"/>
    <property type="match status" value="1"/>
</dbReference>
<evidence type="ECO:0000313" key="3">
    <source>
        <dbReference type="Proteomes" id="UP000617951"/>
    </source>
</evidence>
<feature type="chain" id="PRO_5037503113" evidence="1">
    <location>
        <begin position="28"/>
        <end position="122"/>
    </location>
</feature>
<dbReference type="RefSeq" id="WP_249280408.1">
    <property type="nucleotide sequence ID" value="NZ_JACRSS010000003.1"/>
</dbReference>
<dbReference type="EMBL" id="JACRSS010000003">
    <property type="protein sequence ID" value="MBC8538697.1"/>
    <property type="molecule type" value="Genomic_DNA"/>
</dbReference>
<organism evidence="2 3">
    <name type="scientific">Guopingia tenuis</name>
    <dbReference type="NCBI Taxonomy" id="2763656"/>
    <lineage>
        <taxon>Bacteria</taxon>
        <taxon>Bacillati</taxon>
        <taxon>Bacillota</taxon>
        <taxon>Clostridia</taxon>
        <taxon>Christensenellales</taxon>
        <taxon>Christensenellaceae</taxon>
        <taxon>Guopingia</taxon>
    </lineage>
</organism>
<feature type="signal peptide" evidence="1">
    <location>
        <begin position="1"/>
        <end position="27"/>
    </location>
</feature>
<sequence length="122" mass="13133">MKSLKKCALVLVAVLLLCILTACPVSSYSEVSTPTTWEVSMDSYSGTLRHNFSIASENSPSLEYKITSDDGQLRVLVEQGEQQQELSASGNTLDLSSFASGEITLVVEAQDVKAGHCSFALR</sequence>
<keyword evidence="3" id="KW-1185">Reference proteome</keyword>
<accession>A0A926HSQ1</accession>
<comment type="caution">
    <text evidence="2">The sequence shown here is derived from an EMBL/GenBank/DDBJ whole genome shotgun (WGS) entry which is preliminary data.</text>
</comment>
<evidence type="ECO:0000256" key="1">
    <source>
        <dbReference type="SAM" id="SignalP"/>
    </source>
</evidence>